<keyword evidence="11" id="KW-0732">Signal</keyword>
<evidence type="ECO:0000313" key="14">
    <source>
        <dbReference type="EMBL" id="MBB2167121.1"/>
    </source>
</evidence>
<dbReference type="PROSITE" id="PS52016">
    <property type="entry name" value="TONB_DEPENDENT_REC_3"/>
    <property type="match status" value="1"/>
</dbReference>
<reference evidence="14 15" key="1">
    <citation type="submission" date="2020-04" db="EMBL/GenBank/DDBJ databases">
        <title>Description of novel Gluconacetobacter.</title>
        <authorList>
            <person name="Sombolestani A."/>
        </authorList>
    </citation>
    <scope>NUCLEOTIDE SEQUENCE [LARGE SCALE GENOMIC DNA]</scope>
    <source>
        <strain evidence="14 15">LMG 27801</strain>
    </source>
</reference>
<name>A0A7W4IQC2_9PROT</name>
<dbReference type="InterPro" id="IPR037066">
    <property type="entry name" value="Plug_dom_sf"/>
</dbReference>
<dbReference type="Pfam" id="PF00593">
    <property type="entry name" value="TonB_dep_Rec_b-barrel"/>
    <property type="match status" value="1"/>
</dbReference>
<keyword evidence="3 8" id="KW-1134">Transmembrane beta strand</keyword>
<keyword evidence="14" id="KW-0675">Receptor</keyword>
<evidence type="ECO:0000313" key="15">
    <source>
        <dbReference type="Proteomes" id="UP000559860"/>
    </source>
</evidence>
<evidence type="ECO:0000256" key="3">
    <source>
        <dbReference type="ARBA" id="ARBA00022452"/>
    </source>
</evidence>
<dbReference type="Pfam" id="PF07715">
    <property type="entry name" value="Plug"/>
    <property type="match status" value="1"/>
</dbReference>
<evidence type="ECO:0000256" key="11">
    <source>
        <dbReference type="SAM" id="SignalP"/>
    </source>
</evidence>
<dbReference type="Proteomes" id="UP000559860">
    <property type="component" value="Unassembled WGS sequence"/>
</dbReference>
<keyword evidence="5 9" id="KW-0798">TonB box</keyword>
<feature type="domain" description="TonB-dependent receptor-like beta-barrel" evidence="12">
    <location>
        <begin position="267"/>
        <end position="762"/>
    </location>
</feature>
<keyword evidence="4 8" id="KW-0812">Transmembrane</keyword>
<dbReference type="EMBL" id="JABEQD010000001">
    <property type="protein sequence ID" value="MBB2167121.1"/>
    <property type="molecule type" value="Genomic_DNA"/>
</dbReference>
<accession>A0A7W4IQC2</accession>
<evidence type="ECO:0000259" key="12">
    <source>
        <dbReference type="Pfam" id="PF00593"/>
    </source>
</evidence>
<feature type="domain" description="TonB-dependent receptor plug" evidence="13">
    <location>
        <begin position="79"/>
        <end position="175"/>
    </location>
</feature>
<dbReference type="InterPro" id="IPR036942">
    <property type="entry name" value="Beta-barrel_TonB_sf"/>
</dbReference>
<dbReference type="GO" id="GO:0009279">
    <property type="term" value="C:cell outer membrane"/>
    <property type="evidence" value="ECO:0007669"/>
    <property type="project" value="UniProtKB-SubCell"/>
</dbReference>
<evidence type="ECO:0000256" key="7">
    <source>
        <dbReference type="ARBA" id="ARBA00023237"/>
    </source>
</evidence>
<sequence>MVTRLRLSVLLASTAVAGLTGVAARAQTTSVAPSATATASTPAASAATPVQGEPKTEVVNVTGRTALTRSPGAGLMRVEKDPKAIQTITRDFISKQSPTTNIQQILKMLPSANVMDQDSFGLYSGSTMVRGLDQTNIGWTLDGMPLNDIGGGQFYSNEVLEAEDLETVSLLPGSVNLDSPIVSGAGGLVEATMSNPSHKMGGLLDISFGSFDMTRQFLKLNSGDIGNSGVRFMFAFSHTKANNYRGPGLSEKFHYDFKLVKDFENGSHTGLTVSYNDQVNDSFLNPSLSQYRTTGYSTNYDANYGGIKDTNYYRLHVNPFRNVVAILPTHIVINSRLSIDDSAYFWHGIGNGTGASTLTEGKTYYGGQYVPVDLTGDGRVTNGASYLALTPSNQEQFRPGNTIKVNYQLGSHHHLTAGWWYEYANLLQYSPVGRVDQATGEPYNIWGTNALVKMPNGQPYNYRDFLSLSQVNMLFIGDSMDYFDRKLHIDLGFKEAMVTRRVYNYVTGPGGTYNRNLHVAEPLPQIGIAWNFNRHHQIFVDGATNFKVPSNTSLVDYYSNTSAARTQRGGASVPQYSISEEIGYRYNGDTVIGSVSFFNYNMTNRLLTLTQYDPGSGPGGASYSQTVNAGGQTSRGVDVQVSTRPILYHLRPYASFEYLSARIDNNIGTTGIRNGVPIADYLPTKGKNQINSPKVMAALGLDYDDGRLFIGAQLKYVGKQYATLMNDSSIPNYITDAVNIGYRFGSLGFLKSPQIQLNMTNLTNAKFRSGVYTFQNTLNGVTGVRGSTIAGAQPVYYLQTPFTAVVTVSTGF</sequence>
<evidence type="ECO:0000256" key="9">
    <source>
        <dbReference type="RuleBase" id="RU003357"/>
    </source>
</evidence>
<evidence type="ECO:0000256" key="5">
    <source>
        <dbReference type="ARBA" id="ARBA00023077"/>
    </source>
</evidence>
<gene>
    <name evidence="14" type="ORF">HLH36_01900</name>
</gene>
<keyword evidence="7 8" id="KW-0998">Cell outer membrane</keyword>
<proteinExistence type="inferred from homology"/>
<evidence type="ECO:0000256" key="4">
    <source>
        <dbReference type="ARBA" id="ARBA00022692"/>
    </source>
</evidence>
<feature type="chain" id="PRO_5031244684" evidence="11">
    <location>
        <begin position="18"/>
        <end position="812"/>
    </location>
</feature>
<evidence type="ECO:0000259" key="13">
    <source>
        <dbReference type="Pfam" id="PF07715"/>
    </source>
</evidence>
<dbReference type="Gene3D" id="2.40.170.20">
    <property type="entry name" value="TonB-dependent receptor, beta-barrel domain"/>
    <property type="match status" value="1"/>
</dbReference>
<evidence type="ECO:0000256" key="10">
    <source>
        <dbReference type="SAM" id="MobiDB-lite"/>
    </source>
</evidence>
<keyword evidence="2 8" id="KW-0813">Transport</keyword>
<dbReference type="InterPro" id="IPR012910">
    <property type="entry name" value="Plug_dom"/>
</dbReference>
<protein>
    <submittedName>
        <fullName evidence="14">TonB-dependent receptor</fullName>
    </submittedName>
</protein>
<comment type="similarity">
    <text evidence="8 9">Belongs to the TonB-dependent receptor family.</text>
</comment>
<dbReference type="InterPro" id="IPR039426">
    <property type="entry name" value="TonB-dep_rcpt-like"/>
</dbReference>
<keyword evidence="15" id="KW-1185">Reference proteome</keyword>
<evidence type="ECO:0000256" key="6">
    <source>
        <dbReference type="ARBA" id="ARBA00023136"/>
    </source>
</evidence>
<feature type="signal peptide" evidence="11">
    <location>
        <begin position="1"/>
        <end position="17"/>
    </location>
</feature>
<dbReference type="Gene3D" id="2.170.130.10">
    <property type="entry name" value="TonB-dependent receptor, plug domain"/>
    <property type="match status" value="1"/>
</dbReference>
<evidence type="ECO:0000256" key="1">
    <source>
        <dbReference type="ARBA" id="ARBA00004571"/>
    </source>
</evidence>
<dbReference type="InterPro" id="IPR000531">
    <property type="entry name" value="Beta-barrel_TonB"/>
</dbReference>
<feature type="compositionally biased region" description="Low complexity" evidence="10">
    <location>
        <begin position="29"/>
        <end position="51"/>
    </location>
</feature>
<dbReference type="RefSeq" id="WP_182984777.1">
    <property type="nucleotide sequence ID" value="NZ_JABEQD010000001.1"/>
</dbReference>
<comment type="caution">
    <text evidence="14">The sequence shown here is derived from an EMBL/GenBank/DDBJ whole genome shotgun (WGS) entry which is preliminary data.</text>
</comment>
<evidence type="ECO:0000256" key="2">
    <source>
        <dbReference type="ARBA" id="ARBA00022448"/>
    </source>
</evidence>
<feature type="region of interest" description="Disordered" evidence="10">
    <location>
        <begin position="29"/>
        <end position="55"/>
    </location>
</feature>
<keyword evidence="6 8" id="KW-0472">Membrane</keyword>
<dbReference type="AlphaFoldDB" id="A0A7W4IQC2"/>
<organism evidence="14 15">
    <name type="scientific">Gluconacetobacter aggeris</name>
    <dbReference type="NCBI Taxonomy" id="1286186"/>
    <lineage>
        <taxon>Bacteria</taxon>
        <taxon>Pseudomonadati</taxon>
        <taxon>Pseudomonadota</taxon>
        <taxon>Alphaproteobacteria</taxon>
        <taxon>Acetobacterales</taxon>
        <taxon>Acetobacteraceae</taxon>
        <taxon>Gluconacetobacter</taxon>
    </lineage>
</organism>
<dbReference type="SUPFAM" id="SSF56935">
    <property type="entry name" value="Porins"/>
    <property type="match status" value="1"/>
</dbReference>
<comment type="subcellular location">
    <subcellularLocation>
        <location evidence="1 8">Cell outer membrane</location>
        <topology evidence="1 8">Multi-pass membrane protein</topology>
    </subcellularLocation>
</comment>
<evidence type="ECO:0000256" key="8">
    <source>
        <dbReference type="PROSITE-ProRule" id="PRU01360"/>
    </source>
</evidence>